<proteinExistence type="inferred from homology"/>
<dbReference type="InterPro" id="IPR008925">
    <property type="entry name" value="aa_tRNA-synth_I_cd-bd_sf"/>
</dbReference>
<dbReference type="SUPFAM" id="SSF48163">
    <property type="entry name" value="An anticodon-binding domain of class I aminoacyl-tRNA synthetases"/>
    <property type="match status" value="1"/>
</dbReference>
<comment type="similarity">
    <text evidence="2 10">Belongs to the class-I aminoacyl-tRNA synthetase family.</text>
</comment>
<evidence type="ECO:0000256" key="8">
    <source>
        <dbReference type="ARBA" id="ARBA00023146"/>
    </source>
</evidence>
<name>A0ABX2ZVR2_9BACI</name>
<dbReference type="Gene3D" id="3.40.50.620">
    <property type="entry name" value="HUPs"/>
    <property type="match status" value="2"/>
</dbReference>
<dbReference type="InterPro" id="IPR001412">
    <property type="entry name" value="aa-tRNA-synth_I_CS"/>
</dbReference>
<dbReference type="InterPro" id="IPR020751">
    <property type="entry name" value="aa-tRNA-synth_I_codon-bd_sub2"/>
</dbReference>
<dbReference type="InterPro" id="IPR002904">
    <property type="entry name" value="Lys-tRNA-ligase"/>
</dbReference>
<organism evidence="11 12">
    <name type="scientific">Gottfriedia luciferensis</name>
    <dbReference type="NCBI Taxonomy" id="178774"/>
    <lineage>
        <taxon>Bacteria</taxon>
        <taxon>Bacillati</taxon>
        <taxon>Bacillota</taxon>
        <taxon>Bacilli</taxon>
        <taxon>Bacillales</taxon>
        <taxon>Bacillaceae</taxon>
        <taxon>Gottfriedia</taxon>
    </lineage>
</organism>
<keyword evidence="3 10" id="KW-0963">Cytoplasm</keyword>
<evidence type="ECO:0000256" key="6">
    <source>
        <dbReference type="ARBA" id="ARBA00022840"/>
    </source>
</evidence>
<dbReference type="SUPFAM" id="SSF52374">
    <property type="entry name" value="Nucleotidylyl transferase"/>
    <property type="match status" value="1"/>
</dbReference>
<protein>
    <recommendedName>
        <fullName evidence="10">Lysine--tRNA ligase</fullName>
        <ecNumber evidence="10">6.1.1.6</ecNumber>
    </recommendedName>
    <alternativeName>
        <fullName evidence="10">Lysyl-tRNA synthetase</fullName>
        <shortName evidence="10">LysRS</shortName>
    </alternativeName>
</protein>
<keyword evidence="7 10" id="KW-0648">Protein biosynthesis</keyword>
<keyword evidence="6 10" id="KW-0067">ATP-binding</keyword>
<dbReference type="EMBL" id="MDKC01000001">
    <property type="protein sequence ID" value="ODG93878.1"/>
    <property type="molecule type" value="Genomic_DNA"/>
</dbReference>
<dbReference type="NCBIfam" id="TIGR00467">
    <property type="entry name" value="lysS_arch"/>
    <property type="match status" value="1"/>
</dbReference>
<evidence type="ECO:0000313" key="11">
    <source>
        <dbReference type="EMBL" id="ODG93878.1"/>
    </source>
</evidence>
<keyword evidence="4 10" id="KW-0436">Ligase</keyword>
<evidence type="ECO:0000256" key="5">
    <source>
        <dbReference type="ARBA" id="ARBA00022741"/>
    </source>
</evidence>
<evidence type="ECO:0000313" key="12">
    <source>
        <dbReference type="Proteomes" id="UP000094580"/>
    </source>
</evidence>
<dbReference type="PANTHER" id="PTHR37940">
    <property type="entry name" value="LYSINE--TRNA LIGASE"/>
    <property type="match status" value="1"/>
</dbReference>
<reference evidence="11 12" key="1">
    <citation type="submission" date="2016-07" db="EMBL/GenBank/DDBJ databases">
        <authorList>
            <person name="Townsley L."/>
            <person name="Shank E.A."/>
        </authorList>
    </citation>
    <scope>NUCLEOTIDE SEQUENCE [LARGE SCALE GENOMIC DNA]</scope>
    <source>
        <strain evidence="11 12">CH01</strain>
    </source>
</reference>
<evidence type="ECO:0000256" key="9">
    <source>
        <dbReference type="ARBA" id="ARBA00048573"/>
    </source>
</evidence>
<comment type="caution">
    <text evidence="11">The sequence shown here is derived from an EMBL/GenBank/DDBJ whole genome shotgun (WGS) entry which is preliminary data.</text>
</comment>
<keyword evidence="8 10" id="KW-0030">Aminoacyl-tRNA synthetase</keyword>
<keyword evidence="12" id="KW-1185">Reference proteome</keyword>
<comment type="subcellular location">
    <subcellularLocation>
        <location evidence="1 10">Cytoplasm</location>
    </subcellularLocation>
</comment>
<dbReference type="Pfam" id="PF01921">
    <property type="entry name" value="tRNA-synt_1f"/>
    <property type="match status" value="1"/>
</dbReference>
<keyword evidence="5 10" id="KW-0547">Nucleotide-binding</keyword>
<dbReference type="Gene3D" id="1.10.10.350">
    <property type="match status" value="1"/>
</dbReference>
<dbReference type="HAMAP" id="MF_00177">
    <property type="entry name" value="Lys_tRNA_synth_class1"/>
    <property type="match status" value="1"/>
</dbReference>
<evidence type="ECO:0000256" key="1">
    <source>
        <dbReference type="ARBA" id="ARBA00004496"/>
    </source>
</evidence>
<comment type="catalytic activity">
    <reaction evidence="9 10">
        <text>tRNA(Lys) + L-lysine + ATP = L-lysyl-tRNA(Lys) + AMP + diphosphate</text>
        <dbReference type="Rhea" id="RHEA:20792"/>
        <dbReference type="Rhea" id="RHEA-COMP:9696"/>
        <dbReference type="Rhea" id="RHEA-COMP:9697"/>
        <dbReference type="ChEBI" id="CHEBI:30616"/>
        <dbReference type="ChEBI" id="CHEBI:32551"/>
        <dbReference type="ChEBI" id="CHEBI:33019"/>
        <dbReference type="ChEBI" id="CHEBI:78442"/>
        <dbReference type="ChEBI" id="CHEBI:78529"/>
        <dbReference type="ChEBI" id="CHEBI:456215"/>
        <dbReference type="EC" id="6.1.1.6"/>
    </reaction>
</comment>
<evidence type="ECO:0000256" key="7">
    <source>
        <dbReference type="ARBA" id="ARBA00022917"/>
    </source>
</evidence>
<dbReference type="EC" id="6.1.1.6" evidence="10"/>
<accession>A0ABX2ZVR2</accession>
<dbReference type="GO" id="GO:0016874">
    <property type="term" value="F:ligase activity"/>
    <property type="evidence" value="ECO:0007669"/>
    <property type="project" value="UniProtKB-KW"/>
</dbReference>
<comment type="caution">
    <text evidence="10">Lacks conserved residue(s) required for the propagation of feature annotation.</text>
</comment>
<dbReference type="PANTHER" id="PTHR37940:SF1">
    <property type="entry name" value="LYSINE--TRNA LIGASE"/>
    <property type="match status" value="1"/>
</dbReference>
<gene>
    <name evidence="10" type="primary">lysS</name>
    <name evidence="11" type="ORF">BED47_01525</name>
</gene>
<feature type="short sequence motif" description="'HIGH' region" evidence="10">
    <location>
        <begin position="29"/>
        <end position="37"/>
    </location>
</feature>
<evidence type="ECO:0000256" key="4">
    <source>
        <dbReference type="ARBA" id="ARBA00022598"/>
    </source>
</evidence>
<dbReference type="Gene3D" id="6.10.20.10">
    <property type="entry name" value="Lysine tRNA ligase, stem contact fold domain"/>
    <property type="match status" value="1"/>
</dbReference>
<dbReference type="PROSITE" id="PS00178">
    <property type="entry name" value="AA_TRNA_LIGASE_I"/>
    <property type="match status" value="1"/>
</dbReference>
<evidence type="ECO:0000256" key="10">
    <source>
        <dbReference type="HAMAP-Rule" id="MF_00177"/>
    </source>
</evidence>
<dbReference type="Proteomes" id="UP000094580">
    <property type="component" value="Unassembled WGS sequence"/>
</dbReference>
<dbReference type="InterPro" id="IPR042078">
    <property type="entry name" value="Lys-tRNA-ligase_SC_fold"/>
</dbReference>
<dbReference type="InterPro" id="IPR014729">
    <property type="entry name" value="Rossmann-like_a/b/a_fold"/>
</dbReference>
<dbReference type="RefSeq" id="WP_069032058.1">
    <property type="nucleotide sequence ID" value="NZ_MDKC01000001.1"/>
</dbReference>
<sequence length="522" mass="61111">MHWAYKIANELIEKYPNKETYVCASGISPSGSVHIGNFREIITTYFVVKALNNLGKKTRFIFSWDDFDRFRKVPNNLDPTYHDFIGKAYSNIPDPSGSHSTFAEHFEKEFENSLSELGIEVEFIYQSKEYKSGRYNVDIIHAIEKRKEIYDILMKFKTSVPNEQERNNFYPITLYCENCEKDDSSITKYNDESKVLEYTCRCGFSNQLSVEVANNIKLNWKIDWAMRWMKEDVVFEPGGRDHSSETGSYNVSKEIAKAIFDYDAPHYTPYEFIGIKGQNQKMSSSSGNLITPGELLQVYLPEVILFMFAKYKPIAAFNIGLDEDVIKNYSEFERYQSNYIDHSLHDLDICQSVEFAHIGKIDKKYPKFNHIASILPLVNYNVDLLKNIMANNEETYSSIEIEKISHKAEYWIKKYNPHKNIMINEKQAIEFYNSLSEEQQFWLKNLCDYLLNNEPQDQTELMKELYSICYHDDKKIMKANQKTFFKMIYQLVLNRTSGPPIPLLFQVVNKNQLINLLNLNES</sequence>
<evidence type="ECO:0000256" key="2">
    <source>
        <dbReference type="ARBA" id="ARBA00005594"/>
    </source>
</evidence>
<feature type="short sequence motif" description="'KMSKS' region" evidence="10">
    <location>
        <begin position="281"/>
        <end position="285"/>
    </location>
</feature>
<evidence type="ECO:0000256" key="3">
    <source>
        <dbReference type="ARBA" id="ARBA00022490"/>
    </source>
</evidence>